<feature type="transmembrane region" description="Helical" evidence="6">
    <location>
        <begin position="270"/>
        <end position="290"/>
    </location>
</feature>
<dbReference type="InterPro" id="IPR002549">
    <property type="entry name" value="AI-2E-like"/>
</dbReference>
<evidence type="ECO:0000313" key="8">
    <source>
        <dbReference type="Proteomes" id="UP000019681"/>
    </source>
</evidence>
<evidence type="ECO:0000256" key="4">
    <source>
        <dbReference type="ARBA" id="ARBA00022989"/>
    </source>
</evidence>
<keyword evidence="8" id="KW-1185">Reference proteome</keyword>
<proteinExistence type="inferred from homology"/>
<dbReference type="NCBIfam" id="TIGR02872">
    <property type="entry name" value="spore_ytvI"/>
    <property type="match status" value="1"/>
</dbReference>
<dbReference type="Pfam" id="PF01594">
    <property type="entry name" value="AI-2E_transport"/>
    <property type="match status" value="1"/>
</dbReference>
<evidence type="ECO:0000256" key="1">
    <source>
        <dbReference type="ARBA" id="ARBA00004141"/>
    </source>
</evidence>
<dbReference type="GO" id="GO:0055085">
    <property type="term" value="P:transmembrane transport"/>
    <property type="evidence" value="ECO:0007669"/>
    <property type="project" value="TreeGrafter"/>
</dbReference>
<comment type="subcellular location">
    <subcellularLocation>
        <location evidence="1">Membrane</location>
        <topology evidence="1">Multi-pass membrane protein</topology>
    </subcellularLocation>
</comment>
<organism evidence="7 8">
    <name type="scientific">Fervidicella metallireducens AeB</name>
    <dbReference type="NCBI Taxonomy" id="1403537"/>
    <lineage>
        <taxon>Bacteria</taxon>
        <taxon>Bacillati</taxon>
        <taxon>Bacillota</taxon>
        <taxon>Clostridia</taxon>
        <taxon>Eubacteriales</taxon>
        <taxon>Clostridiaceae</taxon>
        <taxon>Fervidicella</taxon>
    </lineage>
</organism>
<keyword evidence="4 6" id="KW-1133">Transmembrane helix</keyword>
<dbReference type="AlphaFoldDB" id="A0A017RV61"/>
<feature type="transmembrane region" description="Helical" evidence="6">
    <location>
        <begin position="147"/>
        <end position="171"/>
    </location>
</feature>
<evidence type="ECO:0000256" key="3">
    <source>
        <dbReference type="ARBA" id="ARBA00022692"/>
    </source>
</evidence>
<dbReference type="EMBL" id="AZQP01000016">
    <property type="protein sequence ID" value="EYE88653.1"/>
    <property type="molecule type" value="Genomic_DNA"/>
</dbReference>
<dbReference type="InterPro" id="IPR014227">
    <property type="entry name" value="YtvI-like"/>
</dbReference>
<reference evidence="7 8" key="1">
    <citation type="journal article" date="2014" name="Genome Announc.">
        <title>Draft Genome Sequence of Fervidicella metallireducens Strain AeBT, an Iron-Reducing Thermoanaerobe from the Great Artesian Basin.</title>
        <authorList>
            <person name="Patel B.K."/>
        </authorList>
    </citation>
    <scope>NUCLEOTIDE SEQUENCE [LARGE SCALE GENOMIC DNA]</scope>
    <source>
        <strain evidence="7 8">AeB</strain>
    </source>
</reference>
<keyword evidence="5 6" id="KW-0472">Membrane</keyword>
<protein>
    <submittedName>
        <fullName evidence="7">Sporulation integral membrane protein YtvI</fullName>
    </submittedName>
</protein>
<accession>A0A017RV61</accession>
<dbReference type="STRING" id="1403537.Q428_06760"/>
<sequence>MRKLDKFSIFLLIYTLIFIVFFSTLPYTLPFVAALIIAAITKPFTRFLKNKLKISVSIASLISTLTVFIFLLLIVTTIVFKITYEARQLLMSVPDVNTLKPIIIKYFDQVMVYFNQIDPSIVTKIQAQVLSVLSTTFNVTVIVLNKLVSIAISLPVVLMIVFITLLATYFFSRDMTDMKDKFMGIFSPYSRGKFHEIWDETIKMIFNYLKAYSLIIFITFLETFIGFSILKIKYTFMLSLLSAFLDILPILGIGSLYIPLIIYNIIIKNYFTAIGLGVLYILITVIRQIIEPKLVSSSLDLHPVAVLAAIFIGLKAYGFLGMFYLILLMILYKVLVKIKII</sequence>
<feature type="transmembrane region" description="Helical" evidence="6">
    <location>
        <begin position="211"/>
        <end position="230"/>
    </location>
</feature>
<evidence type="ECO:0000256" key="5">
    <source>
        <dbReference type="ARBA" id="ARBA00023136"/>
    </source>
</evidence>
<keyword evidence="3 6" id="KW-0812">Transmembrane</keyword>
<feature type="transmembrane region" description="Helical" evidence="6">
    <location>
        <begin position="302"/>
        <end position="332"/>
    </location>
</feature>
<dbReference type="PANTHER" id="PTHR21716:SF68">
    <property type="entry name" value="TRANSPORT PROTEIN YTVI-RELATED"/>
    <property type="match status" value="1"/>
</dbReference>
<gene>
    <name evidence="7" type="ORF">Q428_06760</name>
</gene>
<evidence type="ECO:0000256" key="2">
    <source>
        <dbReference type="ARBA" id="ARBA00009773"/>
    </source>
</evidence>
<evidence type="ECO:0000313" key="7">
    <source>
        <dbReference type="EMBL" id="EYE88653.1"/>
    </source>
</evidence>
<feature type="transmembrane region" description="Helical" evidence="6">
    <location>
        <begin position="60"/>
        <end position="84"/>
    </location>
</feature>
<dbReference type="GO" id="GO:0016020">
    <property type="term" value="C:membrane"/>
    <property type="evidence" value="ECO:0007669"/>
    <property type="project" value="UniProtKB-SubCell"/>
</dbReference>
<name>A0A017RV61_9CLOT</name>
<comment type="similarity">
    <text evidence="2">Belongs to the autoinducer-2 exporter (AI-2E) (TC 2.A.86) family.</text>
</comment>
<dbReference type="PANTHER" id="PTHR21716">
    <property type="entry name" value="TRANSMEMBRANE PROTEIN"/>
    <property type="match status" value="1"/>
</dbReference>
<feature type="transmembrane region" description="Helical" evidence="6">
    <location>
        <begin position="236"/>
        <end position="258"/>
    </location>
</feature>
<comment type="caution">
    <text evidence="7">The sequence shown here is derived from an EMBL/GenBank/DDBJ whole genome shotgun (WGS) entry which is preliminary data.</text>
</comment>
<dbReference type="Proteomes" id="UP000019681">
    <property type="component" value="Unassembled WGS sequence"/>
</dbReference>
<evidence type="ECO:0000256" key="6">
    <source>
        <dbReference type="SAM" id="Phobius"/>
    </source>
</evidence>